<evidence type="ECO:0000313" key="2">
    <source>
        <dbReference type="Proteomes" id="UP000015105"/>
    </source>
</evidence>
<reference evidence="1" key="5">
    <citation type="journal article" date="2021" name="G3 (Bethesda)">
        <title>Aegilops tauschii genome assembly Aet v5.0 features greater sequence contiguity and improved annotation.</title>
        <authorList>
            <person name="Wang L."/>
            <person name="Zhu T."/>
            <person name="Rodriguez J.C."/>
            <person name="Deal K.R."/>
            <person name="Dubcovsky J."/>
            <person name="McGuire P.E."/>
            <person name="Lux T."/>
            <person name="Spannagl M."/>
            <person name="Mayer K.F.X."/>
            <person name="Baldrich P."/>
            <person name="Meyers B.C."/>
            <person name="Huo N."/>
            <person name="Gu Y.Q."/>
            <person name="Zhou H."/>
            <person name="Devos K.M."/>
            <person name="Bennetzen J.L."/>
            <person name="Unver T."/>
            <person name="Budak H."/>
            <person name="Gulick P.J."/>
            <person name="Galiba G."/>
            <person name="Kalapos B."/>
            <person name="Nelson D.R."/>
            <person name="Li P."/>
            <person name="You F.M."/>
            <person name="Luo M.C."/>
            <person name="Dvorak J."/>
        </authorList>
    </citation>
    <scope>NUCLEOTIDE SEQUENCE [LARGE SCALE GENOMIC DNA]</scope>
    <source>
        <strain evidence="1">cv. AL8/78</strain>
    </source>
</reference>
<sequence>MPGSQRSGVRNPFQDLFQHASNQLKICLLFRFHFLLHLFTDLRLGWLDGSCDEPKKSKEQVMISRSRKLMYKKATTIHQLNFKSNRKN</sequence>
<keyword evidence="2" id="KW-1185">Reference proteome</keyword>
<proteinExistence type="predicted"/>
<reference evidence="1" key="4">
    <citation type="submission" date="2019-03" db="UniProtKB">
        <authorList>
            <consortium name="EnsemblPlants"/>
        </authorList>
    </citation>
    <scope>IDENTIFICATION</scope>
</reference>
<reference evidence="2" key="1">
    <citation type="journal article" date="2014" name="Science">
        <title>Ancient hybridizations among the ancestral genomes of bread wheat.</title>
        <authorList>
            <consortium name="International Wheat Genome Sequencing Consortium,"/>
            <person name="Marcussen T."/>
            <person name="Sandve S.R."/>
            <person name="Heier L."/>
            <person name="Spannagl M."/>
            <person name="Pfeifer M."/>
            <person name="Jakobsen K.S."/>
            <person name="Wulff B.B."/>
            <person name="Steuernagel B."/>
            <person name="Mayer K.F."/>
            <person name="Olsen O.A."/>
        </authorList>
    </citation>
    <scope>NUCLEOTIDE SEQUENCE [LARGE SCALE GENOMIC DNA]</scope>
    <source>
        <strain evidence="2">cv. AL8/78</strain>
    </source>
</reference>
<dbReference type="Proteomes" id="UP000015105">
    <property type="component" value="Chromosome 5D"/>
</dbReference>
<dbReference type="EnsemblPlants" id="AET5Gv20190900.12">
    <property type="protein sequence ID" value="AET5Gv20190900.12"/>
    <property type="gene ID" value="AET5Gv20190900"/>
</dbReference>
<name>A0A453JU23_AEGTS</name>
<evidence type="ECO:0000313" key="1">
    <source>
        <dbReference type="EnsemblPlants" id="AET5Gv20190900.12"/>
    </source>
</evidence>
<dbReference type="Gramene" id="AET5Gv20190900.12">
    <property type="protein sequence ID" value="AET5Gv20190900.12"/>
    <property type="gene ID" value="AET5Gv20190900"/>
</dbReference>
<reference evidence="1" key="3">
    <citation type="journal article" date="2017" name="Nature">
        <title>Genome sequence of the progenitor of the wheat D genome Aegilops tauschii.</title>
        <authorList>
            <person name="Luo M.C."/>
            <person name="Gu Y.Q."/>
            <person name="Puiu D."/>
            <person name="Wang H."/>
            <person name="Twardziok S.O."/>
            <person name="Deal K.R."/>
            <person name="Huo N."/>
            <person name="Zhu T."/>
            <person name="Wang L."/>
            <person name="Wang Y."/>
            <person name="McGuire P.E."/>
            <person name="Liu S."/>
            <person name="Long H."/>
            <person name="Ramasamy R.K."/>
            <person name="Rodriguez J.C."/>
            <person name="Van S.L."/>
            <person name="Yuan L."/>
            <person name="Wang Z."/>
            <person name="Xia Z."/>
            <person name="Xiao L."/>
            <person name="Anderson O.D."/>
            <person name="Ouyang S."/>
            <person name="Liang Y."/>
            <person name="Zimin A.V."/>
            <person name="Pertea G."/>
            <person name="Qi P."/>
            <person name="Bennetzen J.L."/>
            <person name="Dai X."/>
            <person name="Dawson M.W."/>
            <person name="Muller H.G."/>
            <person name="Kugler K."/>
            <person name="Rivarola-Duarte L."/>
            <person name="Spannagl M."/>
            <person name="Mayer K.F.X."/>
            <person name="Lu F.H."/>
            <person name="Bevan M.W."/>
            <person name="Leroy P."/>
            <person name="Li P."/>
            <person name="You F.M."/>
            <person name="Sun Q."/>
            <person name="Liu Z."/>
            <person name="Lyons E."/>
            <person name="Wicker T."/>
            <person name="Salzberg S.L."/>
            <person name="Devos K.M."/>
            <person name="Dvorak J."/>
        </authorList>
    </citation>
    <scope>NUCLEOTIDE SEQUENCE [LARGE SCALE GENOMIC DNA]</scope>
    <source>
        <strain evidence="1">cv. AL8/78</strain>
    </source>
</reference>
<protein>
    <submittedName>
        <fullName evidence="1">Uncharacterized protein</fullName>
    </submittedName>
</protein>
<accession>A0A453JU23</accession>
<reference evidence="2" key="2">
    <citation type="journal article" date="2017" name="Nat. Plants">
        <title>The Aegilops tauschii genome reveals multiple impacts of transposons.</title>
        <authorList>
            <person name="Zhao G."/>
            <person name="Zou C."/>
            <person name="Li K."/>
            <person name="Wang K."/>
            <person name="Li T."/>
            <person name="Gao L."/>
            <person name="Zhang X."/>
            <person name="Wang H."/>
            <person name="Yang Z."/>
            <person name="Liu X."/>
            <person name="Jiang W."/>
            <person name="Mao L."/>
            <person name="Kong X."/>
            <person name="Jiao Y."/>
            <person name="Jia J."/>
        </authorList>
    </citation>
    <scope>NUCLEOTIDE SEQUENCE [LARGE SCALE GENOMIC DNA]</scope>
    <source>
        <strain evidence="2">cv. AL8/78</strain>
    </source>
</reference>
<dbReference type="AlphaFoldDB" id="A0A453JU23"/>
<organism evidence="1 2">
    <name type="scientific">Aegilops tauschii subsp. strangulata</name>
    <name type="common">Goatgrass</name>
    <dbReference type="NCBI Taxonomy" id="200361"/>
    <lineage>
        <taxon>Eukaryota</taxon>
        <taxon>Viridiplantae</taxon>
        <taxon>Streptophyta</taxon>
        <taxon>Embryophyta</taxon>
        <taxon>Tracheophyta</taxon>
        <taxon>Spermatophyta</taxon>
        <taxon>Magnoliopsida</taxon>
        <taxon>Liliopsida</taxon>
        <taxon>Poales</taxon>
        <taxon>Poaceae</taxon>
        <taxon>BOP clade</taxon>
        <taxon>Pooideae</taxon>
        <taxon>Triticodae</taxon>
        <taxon>Triticeae</taxon>
        <taxon>Triticinae</taxon>
        <taxon>Aegilops</taxon>
    </lineage>
</organism>